<gene>
    <name evidence="1" type="ordered locus">SGRA_2802</name>
</gene>
<dbReference type="Proteomes" id="UP000007519">
    <property type="component" value="Chromosome"/>
</dbReference>
<evidence type="ECO:0000313" key="1">
    <source>
        <dbReference type="EMBL" id="AFC25530.1"/>
    </source>
</evidence>
<dbReference type="EMBL" id="CP002831">
    <property type="protein sequence ID" value="AFC25530.1"/>
    <property type="molecule type" value="Genomic_DNA"/>
</dbReference>
<dbReference type="HOGENOM" id="CLU_3188862_0_0_10"/>
<keyword evidence="2" id="KW-1185">Reference proteome</keyword>
<protein>
    <submittedName>
        <fullName evidence="1">Uncharacterized protein</fullName>
    </submittedName>
</protein>
<evidence type="ECO:0000313" key="2">
    <source>
        <dbReference type="Proteomes" id="UP000007519"/>
    </source>
</evidence>
<dbReference type="STRING" id="984262.SGRA_2802"/>
<organism evidence="1 2">
    <name type="scientific">Saprospira grandis (strain Lewin)</name>
    <dbReference type="NCBI Taxonomy" id="984262"/>
    <lineage>
        <taxon>Bacteria</taxon>
        <taxon>Pseudomonadati</taxon>
        <taxon>Bacteroidota</taxon>
        <taxon>Saprospiria</taxon>
        <taxon>Saprospirales</taxon>
        <taxon>Saprospiraceae</taxon>
        <taxon>Saprospira</taxon>
    </lineage>
</organism>
<sequence>MLWGSQVCSALRRLRLLGLACGHPAAALGQKKGLQCLQPLSSKRKY</sequence>
<proteinExistence type="predicted"/>
<name>H6LA62_SAPGL</name>
<dbReference type="AlphaFoldDB" id="H6LA62"/>
<accession>H6LA62</accession>
<dbReference type="KEGG" id="sgn:SGRA_2802"/>
<reference evidence="1 2" key="1">
    <citation type="journal article" date="2012" name="Stand. Genomic Sci.">
        <title>Complete genome sequencing and analysis of Saprospira grandis str. Lewin, a predatory marine bacterium.</title>
        <authorList>
            <person name="Saw J.H."/>
            <person name="Yuryev A."/>
            <person name="Kanbe M."/>
            <person name="Hou S."/>
            <person name="Young A.G."/>
            <person name="Aizawa S."/>
            <person name="Alam M."/>
        </authorList>
    </citation>
    <scope>NUCLEOTIDE SEQUENCE [LARGE SCALE GENOMIC DNA]</scope>
    <source>
        <strain evidence="1 2">Lewin</strain>
    </source>
</reference>